<dbReference type="GO" id="GO:0005737">
    <property type="term" value="C:cytoplasm"/>
    <property type="evidence" value="ECO:0007669"/>
    <property type="project" value="TreeGrafter"/>
</dbReference>
<dbReference type="InterPro" id="IPR050851">
    <property type="entry name" value="mRNA_Cap_2O-Ribose_MeTrfase"/>
</dbReference>
<keyword evidence="1" id="KW-0472">Membrane</keyword>
<gene>
    <name evidence="2" type="ORF">CSUI_004288</name>
</gene>
<dbReference type="Gene3D" id="3.40.50.12760">
    <property type="match status" value="1"/>
</dbReference>
<dbReference type="OrthoDB" id="429597at2759"/>
<dbReference type="RefSeq" id="XP_067923544.1">
    <property type="nucleotide sequence ID" value="XM_068064481.1"/>
</dbReference>
<dbReference type="EMBL" id="MIGC01001973">
    <property type="protein sequence ID" value="PHJ21865.1"/>
    <property type="molecule type" value="Genomic_DNA"/>
</dbReference>
<dbReference type="Proteomes" id="UP000221165">
    <property type="component" value="Unassembled WGS sequence"/>
</dbReference>
<proteinExistence type="predicted"/>
<keyword evidence="1" id="KW-1133">Transmembrane helix</keyword>
<evidence type="ECO:0000256" key="1">
    <source>
        <dbReference type="SAM" id="Phobius"/>
    </source>
</evidence>
<evidence type="ECO:0000313" key="2">
    <source>
        <dbReference type="EMBL" id="PHJ21865.1"/>
    </source>
</evidence>
<reference evidence="2 3" key="1">
    <citation type="journal article" date="2017" name="Int. J. Parasitol.">
        <title>The genome of the protozoan parasite Cystoisospora suis and a reverse vaccinology approach to identify vaccine candidates.</title>
        <authorList>
            <person name="Palmieri N."/>
            <person name="Shrestha A."/>
            <person name="Ruttkowski B."/>
            <person name="Beck T."/>
            <person name="Vogl C."/>
            <person name="Tomley F."/>
            <person name="Blake D.P."/>
            <person name="Joachim A."/>
        </authorList>
    </citation>
    <scope>NUCLEOTIDE SEQUENCE [LARGE SCALE GENOMIC DNA]</scope>
    <source>
        <strain evidence="2 3">Wien I</strain>
    </source>
</reference>
<accession>A0A2C6L1I7</accession>
<dbReference type="VEuPathDB" id="ToxoDB:CSUI_004288"/>
<dbReference type="GO" id="GO:0005634">
    <property type="term" value="C:nucleus"/>
    <property type="evidence" value="ECO:0007669"/>
    <property type="project" value="TreeGrafter"/>
</dbReference>
<dbReference type="AlphaFoldDB" id="A0A2C6L1I7"/>
<protein>
    <submittedName>
        <fullName evidence="2">Ribosomal rna large subunit methyltransferase j protein</fullName>
    </submittedName>
</protein>
<keyword evidence="3" id="KW-1185">Reference proteome</keyword>
<sequence>MSRPGNSEVYVVCIEFVGIRSSLLSVLSNLVDSSLSLFGGPSHEAKKQYALIPRQWIPQAFVEECVEAASLFTNLQIQQIERNLNLFQSEALDHRMLHKISQRQREKAMDFIRRSHIEYRHGSFIFYLSLIYLYFNLSSIYLPGSLPISIFLCLSIDRRLPAYICAHSALSSLVSSYAFTYTYIHTYTSIRTYMYLCTYTHVYHSYLLYMDS</sequence>
<dbReference type="GO" id="GO:0032259">
    <property type="term" value="P:methylation"/>
    <property type="evidence" value="ECO:0007669"/>
    <property type="project" value="UniProtKB-KW"/>
</dbReference>
<keyword evidence="1" id="KW-0812">Transmembrane</keyword>
<dbReference type="PANTHER" id="PTHR16121">
    <property type="entry name" value="CAP-SPECIFIC MRNA (NUCLEOSIDE-2'-O-)-METHYLTRANSFERASE 1-RELATED"/>
    <property type="match status" value="1"/>
</dbReference>
<dbReference type="GO" id="GO:0004483">
    <property type="term" value="F:methyltransferase cap1 activity"/>
    <property type="evidence" value="ECO:0007669"/>
    <property type="project" value="TreeGrafter"/>
</dbReference>
<dbReference type="PANTHER" id="PTHR16121:SF2">
    <property type="entry name" value="CAP-SPECIFIC MRNA (NUCLEOSIDE-2'-O-)-METHYLTRANSFERASE 2"/>
    <property type="match status" value="1"/>
</dbReference>
<keyword evidence="2" id="KW-0808">Transferase</keyword>
<comment type="caution">
    <text evidence="2">The sequence shown here is derived from an EMBL/GenBank/DDBJ whole genome shotgun (WGS) entry which is preliminary data.</text>
</comment>
<evidence type="ECO:0000313" key="3">
    <source>
        <dbReference type="Proteomes" id="UP000221165"/>
    </source>
</evidence>
<dbReference type="GeneID" id="94427692"/>
<feature type="transmembrane region" description="Helical" evidence="1">
    <location>
        <begin position="163"/>
        <end position="184"/>
    </location>
</feature>
<organism evidence="2 3">
    <name type="scientific">Cystoisospora suis</name>
    <dbReference type="NCBI Taxonomy" id="483139"/>
    <lineage>
        <taxon>Eukaryota</taxon>
        <taxon>Sar</taxon>
        <taxon>Alveolata</taxon>
        <taxon>Apicomplexa</taxon>
        <taxon>Conoidasida</taxon>
        <taxon>Coccidia</taxon>
        <taxon>Eucoccidiorida</taxon>
        <taxon>Eimeriorina</taxon>
        <taxon>Sarcocystidae</taxon>
        <taxon>Cystoisospora</taxon>
    </lineage>
</organism>
<dbReference type="GO" id="GO:0006370">
    <property type="term" value="P:7-methylguanosine mRNA capping"/>
    <property type="evidence" value="ECO:0007669"/>
    <property type="project" value="TreeGrafter"/>
</dbReference>
<feature type="transmembrane region" description="Helical" evidence="1">
    <location>
        <begin position="117"/>
        <end position="134"/>
    </location>
</feature>
<name>A0A2C6L1I7_9APIC</name>
<keyword evidence="2" id="KW-0489">Methyltransferase</keyword>